<evidence type="ECO:0000313" key="2">
    <source>
        <dbReference type="EMBL" id="ORM74100.1"/>
    </source>
</evidence>
<name>A0A1X1DC28_9GAMM</name>
<accession>A0A1X1DC28</accession>
<sequence>MLEFEEEKLFIGSLYTAQQALTVARIRCSPVVYCSDCLINKSHRQVKKSAPQKAKSVIAQRHFNDDKKK</sequence>
<dbReference type="STRING" id="1076551.HA48_05840"/>
<keyword evidence="3" id="KW-1185">Reference proteome</keyword>
<dbReference type="Proteomes" id="UP000193104">
    <property type="component" value="Unassembled WGS sequence"/>
</dbReference>
<gene>
    <name evidence="2" type="ORF">HA48_05840</name>
</gene>
<dbReference type="EMBL" id="MLFS01000011">
    <property type="protein sequence ID" value="ORM74100.1"/>
    <property type="molecule type" value="Genomic_DNA"/>
</dbReference>
<reference evidence="2 3" key="1">
    <citation type="journal article" date="2017" name="Antonie Van Leeuwenhoek">
        <title>Phylogenomic resolution of the bacterial genus Pantoea and its relationship with Erwinia and Tatumella.</title>
        <authorList>
            <person name="Palmer M."/>
            <person name="Steenkamp E.T."/>
            <person name="Coetzee M.P."/>
            <person name="Chan W.Y."/>
            <person name="van Zyl E."/>
            <person name="De Maayer P."/>
            <person name="Coutinho T.A."/>
            <person name="Blom J."/>
            <person name="Smits T.H."/>
            <person name="Duffy B."/>
            <person name="Venter S.N."/>
        </authorList>
    </citation>
    <scope>NUCLEOTIDE SEQUENCE [LARGE SCALE GENOMIC DNA]</scope>
    <source>
        <strain evidence="2 3">LMG 26277</strain>
    </source>
</reference>
<comment type="caution">
    <text evidence="2">The sequence shown here is derived from an EMBL/GenBank/DDBJ whole genome shotgun (WGS) entry which is preliminary data.</text>
</comment>
<evidence type="ECO:0000313" key="3">
    <source>
        <dbReference type="Proteomes" id="UP000193104"/>
    </source>
</evidence>
<feature type="region of interest" description="Disordered" evidence="1">
    <location>
        <begin position="48"/>
        <end position="69"/>
    </location>
</feature>
<protein>
    <submittedName>
        <fullName evidence="2">Uncharacterized protein</fullName>
    </submittedName>
</protein>
<dbReference type="AlphaFoldDB" id="A0A1X1DC28"/>
<proteinExistence type="predicted"/>
<organism evidence="2 3">
    <name type="scientific">Pantoea wallisii</name>
    <dbReference type="NCBI Taxonomy" id="1076551"/>
    <lineage>
        <taxon>Bacteria</taxon>
        <taxon>Pseudomonadati</taxon>
        <taxon>Pseudomonadota</taxon>
        <taxon>Gammaproteobacteria</taxon>
        <taxon>Enterobacterales</taxon>
        <taxon>Erwiniaceae</taxon>
        <taxon>Pantoea</taxon>
    </lineage>
</organism>
<evidence type="ECO:0000256" key="1">
    <source>
        <dbReference type="SAM" id="MobiDB-lite"/>
    </source>
</evidence>